<evidence type="ECO:0000313" key="2">
    <source>
        <dbReference type="Proteomes" id="UP000503840"/>
    </source>
</evidence>
<dbReference type="SUPFAM" id="SSF46785">
    <property type="entry name" value="Winged helix' DNA-binding domain"/>
    <property type="match status" value="1"/>
</dbReference>
<dbReference type="AlphaFoldDB" id="A0A7J0BHN8"/>
<name>A0A7J0BHN8_9BACT</name>
<sequence length="111" mass="13055">MRDSVFWDPVRHLQRHGISIRKGLQGHGEPEFMLEFERTRPWPPAKIQRAIQLLDQYRNLIRLQLDVPPGMPYRSCESLRAKGYIKIVELGPRQHRYVLTELGKRVLGGKK</sequence>
<proteinExistence type="predicted"/>
<organism evidence="1 2">
    <name type="scientific">Desulfovibrio subterraneus</name>
    <dbReference type="NCBI Taxonomy" id="2718620"/>
    <lineage>
        <taxon>Bacteria</taxon>
        <taxon>Pseudomonadati</taxon>
        <taxon>Thermodesulfobacteriota</taxon>
        <taxon>Desulfovibrionia</taxon>
        <taxon>Desulfovibrionales</taxon>
        <taxon>Desulfovibrionaceae</taxon>
        <taxon>Desulfovibrio</taxon>
    </lineage>
</organism>
<reference evidence="1 2" key="1">
    <citation type="submission" date="2020-05" db="EMBL/GenBank/DDBJ databases">
        <title>Draft genome sequence of Desulfovibrio sp. strain HN2T.</title>
        <authorList>
            <person name="Ueno A."/>
            <person name="Tamazawa S."/>
            <person name="Tamamura S."/>
            <person name="Murakami T."/>
            <person name="Kiyama T."/>
            <person name="Inomata H."/>
            <person name="Amano Y."/>
            <person name="Miyakawa K."/>
            <person name="Tamaki H."/>
            <person name="Naganuma T."/>
            <person name="Kaneko K."/>
        </authorList>
    </citation>
    <scope>NUCLEOTIDE SEQUENCE [LARGE SCALE GENOMIC DNA]</scope>
    <source>
        <strain evidence="1 2">HN2</strain>
    </source>
</reference>
<evidence type="ECO:0000313" key="1">
    <source>
        <dbReference type="EMBL" id="GFM33273.1"/>
    </source>
</evidence>
<dbReference type="RefSeq" id="WP_174404942.1">
    <property type="nucleotide sequence ID" value="NZ_BLVO01000013.1"/>
</dbReference>
<gene>
    <name evidence="1" type="ORF">DSM101010T_16380</name>
</gene>
<accession>A0A7J0BHN8</accession>
<keyword evidence="2" id="KW-1185">Reference proteome</keyword>
<dbReference type="EMBL" id="BLVO01000013">
    <property type="protein sequence ID" value="GFM33273.1"/>
    <property type="molecule type" value="Genomic_DNA"/>
</dbReference>
<dbReference type="Proteomes" id="UP000503840">
    <property type="component" value="Unassembled WGS sequence"/>
</dbReference>
<dbReference type="InterPro" id="IPR036390">
    <property type="entry name" value="WH_DNA-bd_sf"/>
</dbReference>
<comment type="caution">
    <text evidence="1">The sequence shown here is derived from an EMBL/GenBank/DDBJ whole genome shotgun (WGS) entry which is preliminary data.</text>
</comment>
<protein>
    <submittedName>
        <fullName evidence="1">Uncharacterized protein</fullName>
    </submittedName>
</protein>